<dbReference type="AlphaFoldDB" id="A0A5S9PTD3"/>
<accession>A0A5S9PTD3</accession>
<evidence type="ECO:0000313" key="1">
    <source>
        <dbReference type="EMBL" id="CAA0107607.1"/>
    </source>
</evidence>
<gene>
    <name evidence="1" type="ORF">OPDIPICF_01223</name>
</gene>
<protein>
    <submittedName>
        <fullName evidence="1">Uncharacterized protein</fullName>
    </submittedName>
</protein>
<dbReference type="Proteomes" id="UP000441399">
    <property type="component" value="Unassembled WGS sequence"/>
</dbReference>
<dbReference type="OrthoDB" id="9874751at2"/>
<evidence type="ECO:0000313" key="2">
    <source>
        <dbReference type="Proteomes" id="UP000441399"/>
    </source>
</evidence>
<sequence length="66" mass="7432">MGNNIDHTPDIDAPDTQAMNINELDKTTAEAKRDIRNRIETREMARELGLTGEDLAIFCDISSQKQ</sequence>
<reference evidence="1 2" key="1">
    <citation type="submission" date="2019-11" db="EMBL/GenBank/DDBJ databases">
        <authorList>
            <person name="Holert J."/>
        </authorList>
    </citation>
    <scope>NUCLEOTIDE SEQUENCE [LARGE SCALE GENOMIC DNA]</scope>
    <source>
        <strain evidence="1">SB11_3</strain>
    </source>
</reference>
<dbReference type="EMBL" id="CACSIO010000012">
    <property type="protein sequence ID" value="CAA0107607.1"/>
    <property type="molecule type" value="Genomic_DNA"/>
</dbReference>
<proteinExistence type="predicted"/>
<organism evidence="1 2">
    <name type="scientific">BD1-7 clade bacterium</name>
    <dbReference type="NCBI Taxonomy" id="2029982"/>
    <lineage>
        <taxon>Bacteria</taxon>
        <taxon>Pseudomonadati</taxon>
        <taxon>Pseudomonadota</taxon>
        <taxon>Gammaproteobacteria</taxon>
        <taxon>Cellvibrionales</taxon>
        <taxon>Spongiibacteraceae</taxon>
        <taxon>BD1-7 clade</taxon>
    </lineage>
</organism>
<name>A0A5S9PTD3_9GAMM</name>
<keyword evidence="2" id="KW-1185">Reference proteome</keyword>